<name>A0A366M8Y9_9EURY</name>
<sequence length="107" mass="12602">MAMKIANIVFAKEYTGGKWKYNKYGSYKDFIISKDGSKYDVSVYSDEDGKSISITQHQPKGLWYDVCHGHEKEIINKNGKHYVGMNYKHDYKKQNFVYIITNQLKKY</sequence>
<reference evidence="1 2" key="1">
    <citation type="submission" date="2018-06" db="EMBL/GenBank/DDBJ databases">
        <title>Genomic insight into two independent archaeal endosymbiosis events.</title>
        <authorList>
            <person name="Lind A.E."/>
            <person name="Lewis W.H."/>
            <person name="Spang A."/>
            <person name="Guy L."/>
            <person name="Embley M.T."/>
            <person name="Ettema T.J.G."/>
        </authorList>
    </citation>
    <scope>NUCLEOTIDE SEQUENCE [LARGE SCALE GENOMIC DNA]</scope>
    <source>
        <strain evidence="1">NOE</strain>
    </source>
</reference>
<dbReference type="EMBL" id="NIZT01000054">
    <property type="protein sequence ID" value="RBQ22666.1"/>
    <property type="molecule type" value="Genomic_DNA"/>
</dbReference>
<comment type="caution">
    <text evidence="1">The sequence shown here is derived from an EMBL/GenBank/DDBJ whole genome shotgun (WGS) entry which is preliminary data.</text>
</comment>
<protein>
    <submittedName>
        <fullName evidence="1">Uncharacterized protein</fullName>
    </submittedName>
</protein>
<organism evidence="1 2">
    <name type="scientific">Candidatus Methanobinarius endosymbioticus</name>
    <dbReference type="NCBI Taxonomy" id="2006182"/>
    <lineage>
        <taxon>Archaea</taxon>
        <taxon>Methanobacteriati</taxon>
        <taxon>Methanobacteriota</taxon>
        <taxon>Methanomada group</taxon>
        <taxon>Methanobacteria</taxon>
        <taxon>Methanobacteriales</taxon>
        <taxon>Methanobacteriaceae</taxon>
        <taxon>Candidatus Methanobinarius</taxon>
    </lineage>
</organism>
<accession>A0A366M8Y9</accession>
<gene>
    <name evidence="1" type="ORF">ALNOE001_16230</name>
</gene>
<proteinExistence type="predicted"/>
<keyword evidence="2" id="KW-1185">Reference proteome</keyword>
<dbReference type="AlphaFoldDB" id="A0A366M8Y9"/>
<evidence type="ECO:0000313" key="1">
    <source>
        <dbReference type="EMBL" id="RBQ22666.1"/>
    </source>
</evidence>
<dbReference type="Proteomes" id="UP000253099">
    <property type="component" value="Unassembled WGS sequence"/>
</dbReference>
<evidence type="ECO:0000313" key="2">
    <source>
        <dbReference type="Proteomes" id="UP000253099"/>
    </source>
</evidence>